<proteinExistence type="predicted"/>
<dbReference type="PANTHER" id="PTHR33244">
    <property type="entry name" value="INTEGRASE CATALYTIC DOMAIN-CONTAINING PROTEIN-RELATED"/>
    <property type="match status" value="1"/>
</dbReference>
<evidence type="ECO:0000313" key="2">
    <source>
        <dbReference type="EMBL" id="KAJ8033384.1"/>
    </source>
</evidence>
<evidence type="ECO:0000313" key="3">
    <source>
        <dbReference type="Proteomes" id="UP001152320"/>
    </source>
</evidence>
<feature type="compositionally biased region" description="Basic and acidic residues" evidence="1">
    <location>
        <begin position="86"/>
        <end position="99"/>
    </location>
</feature>
<gene>
    <name evidence="2" type="ORF">HOLleu_23607</name>
</gene>
<evidence type="ECO:0000256" key="1">
    <source>
        <dbReference type="SAM" id="MobiDB-lite"/>
    </source>
</evidence>
<accession>A0A9Q1BVI0</accession>
<feature type="compositionally biased region" description="Acidic residues" evidence="1">
    <location>
        <begin position="65"/>
        <end position="77"/>
    </location>
</feature>
<dbReference type="PANTHER" id="PTHR33244:SF3">
    <property type="entry name" value="PEPTIDASE A2 DOMAIN-CONTAINING PROTEIN"/>
    <property type="match status" value="1"/>
</dbReference>
<reference evidence="2" key="1">
    <citation type="submission" date="2021-10" db="EMBL/GenBank/DDBJ databases">
        <title>Tropical sea cucumber genome reveals ecological adaptation and Cuvierian tubules defense mechanism.</title>
        <authorList>
            <person name="Chen T."/>
        </authorList>
    </citation>
    <scope>NUCLEOTIDE SEQUENCE</scope>
    <source>
        <strain evidence="2">Nanhai2018</strain>
        <tissue evidence="2">Muscle</tissue>
    </source>
</reference>
<dbReference type="Proteomes" id="UP001152320">
    <property type="component" value="Chromosome 11"/>
</dbReference>
<protein>
    <submittedName>
        <fullName evidence="2">Uncharacterized protein</fullName>
    </submittedName>
</protein>
<dbReference type="OrthoDB" id="8961121at2759"/>
<organism evidence="2 3">
    <name type="scientific">Holothuria leucospilota</name>
    <name type="common">Black long sea cucumber</name>
    <name type="synonym">Mertensiothuria leucospilota</name>
    <dbReference type="NCBI Taxonomy" id="206669"/>
    <lineage>
        <taxon>Eukaryota</taxon>
        <taxon>Metazoa</taxon>
        <taxon>Echinodermata</taxon>
        <taxon>Eleutherozoa</taxon>
        <taxon>Echinozoa</taxon>
        <taxon>Holothuroidea</taxon>
        <taxon>Aspidochirotacea</taxon>
        <taxon>Aspidochirotida</taxon>
        <taxon>Holothuriidae</taxon>
        <taxon>Holothuria</taxon>
    </lineage>
</organism>
<dbReference type="AlphaFoldDB" id="A0A9Q1BVI0"/>
<name>A0A9Q1BVI0_HOLLE</name>
<sequence>MYYDRKSNPLEPLQKGDTVRIRSEKGEWEQTKVVAPSEQPKSYIVEMHKGKIRRNRRDLMKTKEENDEIATEVDTDDNSVLLSNDSGKKQEFSVPEKHSSSGRVIKQPRRDIEEC</sequence>
<comment type="caution">
    <text evidence="2">The sequence shown here is derived from an EMBL/GenBank/DDBJ whole genome shotgun (WGS) entry which is preliminary data.</text>
</comment>
<keyword evidence="3" id="KW-1185">Reference proteome</keyword>
<dbReference type="EMBL" id="JAIZAY010000011">
    <property type="protein sequence ID" value="KAJ8033384.1"/>
    <property type="molecule type" value="Genomic_DNA"/>
</dbReference>
<feature type="region of interest" description="Disordered" evidence="1">
    <location>
        <begin position="1"/>
        <end position="24"/>
    </location>
</feature>
<feature type="region of interest" description="Disordered" evidence="1">
    <location>
        <begin position="57"/>
        <end position="115"/>
    </location>
</feature>